<name>A0A2C9LNV9_BIOGL</name>
<evidence type="ECO:0000313" key="2">
    <source>
        <dbReference type="Proteomes" id="UP000076420"/>
    </source>
</evidence>
<sequence>MPIVYPAVVQILKVNNETVKLDACSSELSSENLIQYCVHGLSSHNLILNFSSLAPIQSPDECVNHTYISGTINESSPIKYSVSYLEHDGCKRTQIKECYLDNVSTTAATTLNTTFGMENIFFYTI</sequence>
<reference evidence="1" key="1">
    <citation type="submission" date="2020-05" db="UniProtKB">
        <authorList>
            <consortium name="EnsemblMetazoa"/>
        </authorList>
    </citation>
    <scope>IDENTIFICATION</scope>
    <source>
        <strain evidence="1">BB02</strain>
    </source>
</reference>
<protein>
    <submittedName>
        <fullName evidence="1">Uncharacterized protein</fullName>
    </submittedName>
</protein>
<evidence type="ECO:0000313" key="1">
    <source>
        <dbReference type="EnsemblMetazoa" id="BGLB033351-PA"/>
    </source>
</evidence>
<dbReference type="VEuPathDB" id="VectorBase:BGLAX_039021"/>
<dbReference type="EnsemblMetazoa" id="BGLB033351-RA">
    <property type="protein sequence ID" value="BGLB033351-PA"/>
    <property type="gene ID" value="BGLB033351"/>
</dbReference>
<accession>A0A2C9LNV9</accession>
<dbReference type="VEuPathDB" id="VectorBase:BGLB033351"/>
<proteinExistence type="predicted"/>
<gene>
    <name evidence="1" type="primary">106059993</name>
</gene>
<dbReference type="KEGG" id="bgt:106059993"/>
<dbReference type="Proteomes" id="UP000076420">
    <property type="component" value="Unassembled WGS sequence"/>
</dbReference>
<dbReference type="AlphaFoldDB" id="A0A2C9LNV9"/>
<organism evidence="1 2">
    <name type="scientific">Biomphalaria glabrata</name>
    <name type="common">Bloodfluke planorb</name>
    <name type="synonym">Freshwater snail</name>
    <dbReference type="NCBI Taxonomy" id="6526"/>
    <lineage>
        <taxon>Eukaryota</taxon>
        <taxon>Metazoa</taxon>
        <taxon>Spiralia</taxon>
        <taxon>Lophotrochozoa</taxon>
        <taxon>Mollusca</taxon>
        <taxon>Gastropoda</taxon>
        <taxon>Heterobranchia</taxon>
        <taxon>Euthyneura</taxon>
        <taxon>Panpulmonata</taxon>
        <taxon>Hygrophila</taxon>
        <taxon>Lymnaeoidea</taxon>
        <taxon>Planorbidae</taxon>
        <taxon>Biomphalaria</taxon>
    </lineage>
</organism>